<evidence type="ECO:0000313" key="3">
    <source>
        <dbReference type="Proteomes" id="UP000623215"/>
    </source>
</evidence>
<dbReference type="Proteomes" id="UP000623215">
    <property type="component" value="Unassembled WGS sequence"/>
</dbReference>
<dbReference type="PANTHER" id="PTHR30535:SF34">
    <property type="entry name" value="MOLYBDATE-BINDING PROTEIN MOLA"/>
    <property type="match status" value="1"/>
</dbReference>
<feature type="domain" description="Fe/B12 periplasmic-binding" evidence="1">
    <location>
        <begin position="155"/>
        <end position="428"/>
    </location>
</feature>
<dbReference type="SUPFAM" id="SSF53807">
    <property type="entry name" value="Helical backbone' metal receptor"/>
    <property type="match status" value="1"/>
</dbReference>
<dbReference type="PROSITE" id="PS00018">
    <property type="entry name" value="EF_HAND_1"/>
    <property type="match status" value="2"/>
</dbReference>
<accession>A0A832ZZ69</accession>
<evidence type="ECO:0000259" key="1">
    <source>
        <dbReference type="PROSITE" id="PS50983"/>
    </source>
</evidence>
<dbReference type="SUPFAM" id="SSF63446">
    <property type="entry name" value="Type I dockerin domain"/>
    <property type="match status" value="1"/>
</dbReference>
<dbReference type="PROSITE" id="PS50983">
    <property type="entry name" value="FE_B12_PBP"/>
    <property type="match status" value="1"/>
</dbReference>
<dbReference type="GO" id="GO:0000272">
    <property type="term" value="P:polysaccharide catabolic process"/>
    <property type="evidence" value="ECO:0007669"/>
    <property type="project" value="InterPro"/>
</dbReference>
<dbReference type="EMBL" id="DQVW01000096">
    <property type="protein sequence ID" value="HIQ32818.1"/>
    <property type="molecule type" value="Genomic_DNA"/>
</dbReference>
<sequence length="453" mass="52163">MIKNLNFMRRIILVALSLLLVTPVLAKGNYNYRFGDVNEDGIIDIADVTYLFKNRNLPLEDGDLNCDNSIDIADVAYLFRNYKKLKEPIKHAQNMNLVYYDKEGNVVNPYEGEDWAYKIFVDATGQRLLLKNRSQPVPEWAKGRYDKVIDVPLKKVVVMSSTHIALMMPLNDDGSVISSIKGIMWGGKYKWYFEEIERGLNNGSIIDVGSTRNPNWDLIVNISPEVIFVYPGYDGDNIIEKCNELGITYVANAEYLEPTYLARCEWVKMFAAFYNKEDAAKRYFTRVEKRSFNVKRKTYECDPNVLVAWGKNYPKWGGVYVPRAQSYVAKGIMDFCHASYVFIDYPGTGSANIDYETFAERVKNADIWVVPSTTKWLTTFKDDHPGYTEFKPVKNGRLFCISDDYWQLGLMNTDEVLMDLGTIIHPKVFKGRTTHFFLRYYPDNNTAEPYTAG</sequence>
<dbReference type="AlphaFoldDB" id="A0A832ZZ69"/>
<dbReference type="InterPro" id="IPR036439">
    <property type="entry name" value="Dockerin_dom_sf"/>
</dbReference>
<name>A0A832ZZ69_9EURY</name>
<comment type="caution">
    <text evidence="2">The sequence shown here is derived from an EMBL/GenBank/DDBJ whole genome shotgun (WGS) entry which is preliminary data.</text>
</comment>
<proteinExistence type="predicted"/>
<dbReference type="Pfam" id="PF01497">
    <property type="entry name" value="Peripla_BP_2"/>
    <property type="match status" value="1"/>
</dbReference>
<reference evidence="2" key="1">
    <citation type="journal article" date="2020" name="ISME J.">
        <title>Gammaproteobacteria mediating utilization of methyl-, sulfur- and petroleum organic compounds in deep ocean hydrothermal plumes.</title>
        <authorList>
            <person name="Zhou Z."/>
            <person name="Liu Y."/>
            <person name="Pan J."/>
            <person name="Cron B.R."/>
            <person name="Toner B.M."/>
            <person name="Anantharaman K."/>
            <person name="Breier J.A."/>
            <person name="Dick G.J."/>
            <person name="Li M."/>
        </authorList>
    </citation>
    <scope>NUCLEOTIDE SEQUENCE</scope>
    <source>
        <strain evidence="2">SZUA-1534</strain>
    </source>
</reference>
<evidence type="ECO:0000313" key="2">
    <source>
        <dbReference type="EMBL" id="HIQ32818.1"/>
    </source>
</evidence>
<dbReference type="InterPro" id="IPR002491">
    <property type="entry name" value="ABC_transptr_periplasmic_BD"/>
</dbReference>
<dbReference type="InterPro" id="IPR018247">
    <property type="entry name" value="EF_Hand_1_Ca_BS"/>
</dbReference>
<dbReference type="PANTHER" id="PTHR30535">
    <property type="entry name" value="VITAMIN B12-BINDING PROTEIN"/>
    <property type="match status" value="1"/>
</dbReference>
<protein>
    <submittedName>
        <fullName evidence="2">ABC transporter substrate-binding protein</fullName>
    </submittedName>
</protein>
<gene>
    <name evidence="2" type="ORF">EYH55_05005</name>
</gene>
<organism evidence="2 3">
    <name type="scientific">Methanothermococcus okinawensis</name>
    <dbReference type="NCBI Taxonomy" id="155863"/>
    <lineage>
        <taxon>Archaea</taxon>
        <taxon>Methanobacteriati</taxon>
        <taxon>Methanobacteriota</taxon>
        <taxon>Methanomada group</taxon>
        <taxon>Methanococci</taxon>
        <taxon>Methanococcales</taxon>
        <taxon>Methanococcaceae</taxon>
        <taxon>Methanothermococcus</taxon>
    </lineage>
</organism>
<dbReference type="InterPro" id="IPR050902">
    <property type="entry name" value="ABC_Transporter_SBP"/>
</dbReference>
<dbReference type="Gene3D" id="1.10.1330.10">
    <property type="entry name" value="Dockerin domain"/>
    <property type="match status" value="1"/>
</dbReference>
<dbReference type="Gene3D" id="3.40.50.1980">
    <property type="entry name" value="Nitrogenase molybdenum iron protein domain"/>
    <property type="match status" value="2"/>
</dbReference>
<dbReference type="CDD" id="cd14254">
    <property type="entry name" value="Dockerin_II"/>
    <property type="match status" value="1"/>
</dbReference>